<organism evidence="2 3">
    <name type="scientific">Cyclotella atomus</name>
    <dbReference type="NCBI Taxonomy" id="382360"/>
    <lineage>
        <taxon>Eukaryota</taxon>
        <taxon>Sar</taxon>
        <taxon>Stramenopiles</taxon>
        <taxon>Ochrophyta</taxon>
        <taxon>Bacillariophyta</taxon>
        <taxon>Coscinodiscophyceae</taxon>
        <taxon>Thalassiosirophycidae</taxon>
        <taxon>Stephanodiscales</taxon>
        <taxon>Stephanodiscaceae</taxon>
        <taxon>Cyclotella</taxon>
    </lineage>
</organism>
<reference evidence="2 3" key="1">
    <citation type="submission" date="2024-10" db="EMBL/GenBank/DDBJ databases">
        <title>Updated reference genomes for cyclostephanoid diatoms.</title>
        <authorList>
            <person name="Roberts W.R."/>
            <person name="Alverson A.J."/>
        </authorList>
    </citation>
    <scope>NUCLEOTIDE SEQUENCE [LARGE SCALE GENOMIC DNA]</scope>
    <source>
        <strain evidence="2 3">AJA010-31</strain>
    </source>
</reference>
<dbReference type="EMBL" id="JALLPJ020000552">
    <property type="protein sequence ID" value="KAL3788723.1"/>
    <property type="molecule type" value="Genomic_DNA"/>
</dbReference>
<dbReference type="AlphaFoldDB" id="A0ABD3PKT7"/>
<feature type="compositionally biased region" description="Basic and acidic residues" evidence="1">
    <location>
        <begin position="1"/>
        <end position="13"/>
    </location>
</feature>
<protein>
    <submittedName>
        <fullName evidence="2">Uncharacterized protein</fullName>
    </submittedName>
</protein>
<feature type="compositionally biased region" description="Polar residues" evidence="1">
    <location>
        <begin position="15"/>
        <end position="27"/>
    </location>
</feature>
<gene>
    <name evidence="2" type="ORF">ACHAWO_002719</name>
</gene>
<keyword evidence="3" id="KW-1185">Reference proteome</keyword>
<feature type="region of interest" description="Disordered" evidence="1">
    <location>
        <begin position="1"/>
        <end position="27"/>
    </location>
</feature>
<proteinExistence type="predicted"/>
<evidence type="ECO:0000256" key="1">
    <source>
        <dbReference type="SAM" id="MobiDB-lite"/>
    </source>
</evidence>
<dbReference type="Proteomes" id="UP001530400">
    <property type="component" value="Unassembled WGS sequence"/>
</dbReference>
<evidence type="ECO:0000313" key="3">
    <source>
        <dbReference type="Proteomes" id="UP001530400"/>
    </source>
</evidence>
<evidence type="ECO:0000313" key="2">
    <source>
        <dbReference type="EMBL" id="KAL3788723.1"/>
    </source>
</evidence>
<sequence>MKERFKDREDAKKFQPSTVLAEQSRQMTRLASSPVDLAYVSHMSSKELN</sequence>
<accession>A0ABD3PKT7</accession>
<name>A0ABD3PKT7_9STRA</name>
<comment type="caution">
    <text evidence="2">The sequence shown here is derived from an EMBL/GenBank/DDBJ whole genome shotgun (WGS) entry which is preliminary data.</text>
</comment>